<accession>A0A0G4MC60</accession>
<name>A0A0G4MC60_VERLO</name>
<reference evidence="1 2" key="1">
    <citation type="submission" date="2015-05" db="EMBL/GenBank/DDBJ databases">
        <authorList>
            <person name="Wang D.B."/>
            <person name="Wang M."/>
        </authorList>
    </citation>
    <scope>NUCLEOTIDE SEQUENCE [LARGE SCALE GENOMIC DNA]</scope>
    <source>
        <strain evidence="1">VL1</strain>
    </source>
</reference>
<organism evidence="1 2">
    <name type="scientific">Verticillium longisporum</name>
    <name type="common">Verticillium dahliae var. longisporum</name>
    <dbReference type="NCBI Taxonomy" id="100787"/>
    <lineage>
        <taxon>Eukaryota</taxon>
        <taxon>Fungi</taxon>
        <taxon>Dikarya</taxon>
        <taxon>Ascomycota</taxon>
        <taxon>Pezizomycotina</taxon>
        <taxon>Sordariomycetes</taxon>
        <taxon>Hypocreomycetidae</taxon>
        <taxon>Glomerellales</taxon>
        <taxon>Plectosphaerellaceae</taxon>
        <taxon>Verticillium</taxon>
    </lineage>
</organism>
<evidence type="ECO:0000313" key="2">
    <source>
        <dbReference type="Proteomes" id="UP000044602"/>
    </source>
</evidence>
<keyword evidence="2" id="KW-1185">Reference proteome</keyword>
<evidence type="ECO:0000313" key="1">
    <source>
        <dbReference type="EMBL" id="CRK31746.1"/>
    </source>
</evidence>
<protein>
    <submittedName>
        <fullName evidence="1">Uncharacterized protein</fullName>
    </submittedName>
</protein>
<dbReference type="EMBL" id="CVQH01021862">
    <property type="protein sequence ID" value="CRK31746.1"/>
    <property type="molecule type" value="Genomic_DNA"/>
</dbReference>
<dbReference type="Proteomes" id="UP000044602">
    <property type="component" value="Unassembled WGS sequence"/>
</dbReference>
<gene>
    <name evidence="1" type="ORF">BN1708_005548</name>
</gene>
<sequence length="103" mass="11178">MADSSPSWVLALALSTKISSPTPLRKFHWVSRHTELAHLQPHLDSTSTATFSSCLLHVNIGIAFSSRKPRTLIAPRLFRIVGSGERPATACLGRNGGKYGQIP</sequence>
<dbReference type="AlphaFoldDB" id="A0A0G4MC60"/>
<proteinExistence type="predicted"/>